<dbReference type="AlphaFoldDB" id="M2PSF4"/>
<evidence type="ECO:0000256" key="1">
    <source>
        <dbReference type="SAM" id="Phobius"/>
    </source>
</evidence>
<dbReference type="PATRIC" id="fig|1238180.3.peg.7887"/>
<feature type="transmembrane region" description="Helical" evidence="1">
    <location>
        <begin position="16"/>
        <end position="38"/>
    </location>
</feature>
<feature type="transmembrane region" description="Helical" evidence="1">
    <location>
        <begin position="59"/>
        <end position="78"/>
    </location>
</feature>
<dbReference type="Pfam" id="PF19853">
    <property type="entry name" value="DUF6328"/>
    <property type="match status" value="1"/>
</dbReference>
<proteinExistence type="predicted"/>
<keyword evidence="1" id="KW-0472">Membrane</keyword>
<dbReference type="InterPro" id="IPR046291">
    <property type="entry name" value="DUF6328"/>
</dbReference>
<dbReference type="EMBL" id="ANMG01000097">
    <property type="protein sequence ID" value="EMD22430.1"/>
    <property type="molecule type" value="Genomic_DNA"/>
</dbReference>
<protein>
    <submittedName>
        <fullName evidence="2">Uncharacterized protein</fullName>
    </submittedName>
</protein>
<feature type="transmembrane region" description="Helical" evidence="1">
    <location>
        <begin position="84"/>
        <end position="105"/>
    </location>
</feature>
<comment type="caution">
    <text evidence="2">The sequence shown here is derived from an EMBL/GenBank/DDBJ whole genome shotgun (WGS) entry which is preliminary data.</text>
</comment>
<keyword evidence="1" id="KW-1133">Transmembrane helix</keyword>
<organism evidence="2 3">
    <name type="scientific">Amycolatopsis azurea DSM 43854</name>
    <dbReference type="NCBI Taxonomy" id="1238180"/>
    <lineage>
        <taxon>Bacteria</taxon>
        <taxon>Bacillati</taxon>
        <taxon>Actinomycetota</taxon>
        <taxon>Actinomycetes</taxon>
        <taxon>Pseudonocardiales</taxon>
        <taxon>Pseudonocardiaceae</taxon>
        <taxon>Amycolatopsis</taxon>
    </lineage>
</organism>
<dbReference type="Proteomes" id="UP000014137">
    <property type="component" value="Unassembled WGS sequence"/>
</dbReference>
<name>M2PSF4_9PSEU</name>
<keyword evidence="1" id="KW-0812">Transmembrane</keyword>
<accession>M2PSF4</accession>
<evidence type="ECO:0000313" key="2">
    <source>
        <dbReference type="EMBL" id="EMD22430.1"/>
    </source>
</evidence>
<reference evidence="2 3" key="1">
    <citation type="submission" date="2012-10" db="EMBL/GenBank/DDBJ databases">
        <title>Genome assembly of Amycolatopsis azurea DSM 43854.</title>
        <authorList>
            <person name="Khatri I."/>
            <person name="Kaur I."/>
            <person name="Subramanian S."/>
            <person name="Mayilraj S."/>
        </authorList>
    </citation>
    <scope>NUCLEOTIDE SEQUENCE [LARGE SCALE GENOMIC DNA]</scope>
    <source>
        <strain evidence="2 3">DSM 43854</strain>
    </source>
</reference>
<evidence type="ECO:0000313" key="3">
    <source>
        <dbReference type="Proteomes" id="UP000014137"/>
    </source>
</evidence>
<gene>
    <name evidence="2" type="ORF">C791_8501</name>
</gene>
<sequence length="114" mass="12115">MVFTDEFHEASGFEKAVHLTAVLLTVSSTVLLTAPAAWHRLLFRTGNRERILTYGNRSVLVGLGCLAAAISTTVALIAKVVYGPVAMAILGVVSAALFVGMWFVVPRLIDGNGD</sequence>